<evidence type="ECO:0000313" key="2">
    <source>
        <dbReference type="EMBL" id="MTH34910.1"/>
    </source>
</evidence>
<dbReference type="Proteomes" id="UP000442533">
    <property type="component" value="Unassembled WGS sequence"/>
</dbReference>
<name>A0A844H650_9RHOB</name>
<dbReference type="Pfam" id="PF04993">
    <property type="entry name" value="TfoX_N"/>
    <property type="match status" value="1"/>
</dbReference>
<reference evidence="2 3" key="1">
    <citation type="submission" date="2019-11" db="EMBL/GenBank/DDBJ databases">
        <authorList>
            <person name="Dong K."/>
        </authorList>
    </citation>
    <scope>NUCLEOTIDE SEQUENCE [LARGE SCALE GENOMIC DNA]</scope>
    <source>
        <strain evidence="2 3">JCM 17370</strain>
    </source>
</reference>
<protein>
    <submittedName>
        <fullName evidence="2">Cold-shock protein</fullName>
    </submittedName>
</protein>
<feature type="domain" description="TfoX N-terminal" evidence="1">
    <location>
        <begin position="23"/>
        <end position="94"/>
    </location>
</feature>
<comment type="caution">
    <text evidence="2">The sequence shown here is derived from an EMBL/GenBank/DDBJ whole genome shotgun (WGS) entry which is preliminary data.</text>
</comment>
<gene>
    <name evidence="2" type="ORF">GL279_09895</name>
</gene>
<dbReference type="InterPro" id="IPR007076">
    <property type="entry name" value="TfoX_N"/>
</dbReference>
<proteinExistence type="predicted"/>
<dbReference type="AlphaFoldDB" id="A0A844H650"/>
<evidence type="ECO:0000259" key="1">
    <source>
        <dbReference type="Pfam" id="PF04993"/>
    </source>
</evidence>
<sequence length="114" mass="12965">MVRDPGLEEMLHEDLAALEVEASRLTEKPMFGGLCFLLDGHMLCACREDRAMYRVGRAHEAQALALADTRRMVHNRREYPGWAWLTGESLSNDKTRARLTAWALDTVRALPPKE</sequence>
<dbReference type="SUPFAM" id="SSF159894">
    <property type="entry name" value="YgaC/TfoX-N like"/>
    <property type="match status" value="1"/>
</dbReference>
<accession>A0A844H650</accession>
<organism evidence="2 3">
    <name type="scientific">Paracoccus limosus</name>
    <dbReference type="NCBI Taxonomy" id="913252"/>
    <lineage>
        <taxon>Bacteria</taxon>
        <taxon>Pseudomonadati</taxon>
        <taxon>Pseudomonadota</taxon>
        <taxon>Alphaproteobacteria</taxon>
        <taxon>Rhodobacterales</taxon>
        <taxon>Paracoccaceae</taxon>
        <taxon>Paracoccus</taxon>
    </lineage>
</organism>
<dbReference type="RefSeq" id="WP_155064460.1">
    <property type="nucleotide sequence ID" value="NZ_WMIF01000011.1"/>
</dbReference>
<dbReference type="Gene3D" id="3.30.1460.30">
    <property type="entry name" value="YgaC/TfoX-N like chaperone"/>
    <property type="match status" value="1"/>
</dbReference>
<dbReference type="EMBL" id="WMIF01000011">
    <property type="protein sequence ID" value="MTH34910.1"/>
    <property type="molecule type" value="Genomic_DNA"/>
</dbReference>
<evidence type="ECO:0000313" key="3">
    <source>
        <dbReference type="Proteomes" id="UP000442533"/>
    </source>
</evidence>
<keyword evidence="3" id="KW-1185">Reference proteome</keyword>
<dbReference type="OrthoDB" id="214902at2"/>